<evidence type="ECO:0000313" key="2">
    <source>
        <dbReference type="Proteomes" id="UP001152798"/>
    </source>
</evidence>
<dbReference type="Proteomes" id="UP001152798">
    <property type="component" value="Chromosome 1"/>
</dbReference>
<sequence>MCLSGTTFVCSSIIWLQYPCHPVLELGCGKGRHRGLNTSTTNRGAPRRLSTRNATTVAATAKASRWGAGGRRPNPYTTAGWWWGGSPVGSGSSGISFGVRTAY</sequence>
<name>A0A9P0E819_NEZVI</name>
<proteinExistence type="predicted"/>
<accession>A0A9P0E819</accession>
<reference evidence="1" key="1">
    <citation type="submission" date="2022-01" db="EMBL/GenBank/DDBJ databases">
        <authorList>
            <person name="King R."/>
        </authorList>
    </citation>
    <scope>NUCLEOTIDE SEQUENCE</scope>
</reference>
<organism evidence="1 2">
    <name type="scientific">Nezara viridula</name>
    <name type="common">Southern green stink bug</name>
    <name type="synonym">Cimex viridulus</name>
    <dbReference type="NCBI Taxonomy" id="85310"/>
    <lineage>
        <taxon>Eukaryota</taxon>
        <taxon>Metazoa</taxon>
        <taxon>Ecdysozoa</taxon>
        <taxon>Arthropoda</taxon>
        <taxon>Hexapoda</taxon>
        <taxon>Insecta</taxon>
        <taxon>Pterygota</taxon>
        <taxon>Neoptera</taxon>
        <taxon>Paraneoptera</taxon>
        <taxon>Hemiptera</taxon>
        <taxon>Heteroptera</taxon>
        <taxon>Panheteroptera</taxon>
        <taxon>Pentatomomorpha</taxon>
        <taxon>Pentatomoidea</taxon>
        <taxon>Pentatomidae</taxon>
        <taxon>Pentatominae</taxon>
        <taxon>Nezara</taxon>
    </lineage>
</organism>
<protein>
    <submittedName>
        <fullName evidence="1">Uncharacterized protein</fullName>
    </submittedName>
</protein>
<keyword evidence="2" id="KW-1185">Reference proteome</keyword>
<dbReference type="EMBL" id="OV725077">
    <property type="protein sequence ID" value="CAH1390147.1"/>
    <property type="molecule type" value="Genomic_DNA"/>
</dbReference>
<gene>
    <name evidence="1" type="ORF">NEZAVI_LOCUS1396</name>
</gene>
<dbReference type="AlphaFoldDB" id="A0A9P0E819"/>
<evidence type="ECO:0000313" key="1">
    <source>
        <dbReference type="EMBL" id="CAH1390147.1"/>
    </source>
</evidence>